<comment type="caution">
    <text evidence="1">The sequence shown here is derived from an EMBL/GenBank/DDBJ whole genome shotgun (WGS) entry which is preliminary data.</text>
</comment>
<sequence length="217" mass="24284">MPKLPRTPDIKKIEETPPEVVVLEKGSRIFRIYKRGGRGKSSWGGFRYYGPTGNRFDHHESDEGNNSYVQARGILYGALGESAIETCLAEVYQEKRFVDREGNQPALGIFMLDRDVQLLDLTGQFPTRVGASQAINTGTRSSARNWSKAFYKYYATVGKIEGLLYSSSMNGNEPCVALYEQAQTAIPDDPTFNRLLCDPDLEEILLPIAKKLGYEMG</sequence>
<organism evidence="1 2">
    <name type="scientific">Microbulbifer epialgicus</name>
    <dbReference type="NCBI Taxonomy" id="393907"/>
    <lineage>
        <taxon>Bacteria</taxon>
        <taxon>Pseudomonadati</taxon>
        <taxon>Pseudomonadota</taxon>
        <taxon>Gammaproteobacteria</taxon>
        <taxon>Cellvibrionales</taxon>
        <taxon>Microbulbiferaceae</taxon>
        <taxon>Microbulbifer</taxon>
    </lineage>
</organism>
<evidence type="ECO:0000313" key="2">
    <source>
        <dbReference type="Proteomes" id="UP001569428"/>
    </source>
</evidence>
<evidence type="ECO:0000313" key="1">
    <source>
        <dbReference type="EMBL" id="MFA0809350.1"/>
    </source>
</evidence>
<dbReference type="Proteomes" id="UP001569428">
    <property type="component" value="Unassembled WGS sequence"/>
</dbReference>
<keyword evidence="2" id="KW-1185">Reference proteome</keyword>
<dbReference type="EMBL" id="JBGMEK010000001">
    <property type="protein sequence ID" value="MFA0809350.1"/>
    <property type="molecule type" value="Genomic_DNA"/>
</dbReference>
<gene>
    <name evidence="1" type="ORF">ACCI49_00340</name>
</gene>
<accession>A0ABV4NV29</accession>
<dbReference type="RefSeq" id="WP_371836971.1">
    <property type="nucleotide sequence ID" value="NZ_JBGMEK010000001.1"/>
</dbReference>
<reference evidence="1 2" key="1">
    <citation type="submission" date="2024-08" db="EMBL/GenBank/DDBJ databases">
        <authorList>
            <person name="Ishaq N."/>
        </authorList>
    </citation>
    <scope>NUCLEOTIDE SEQUENCE [LARGE SCALE GENOMIC DNA]</scope>
    <source>
        <strain evidence="1 2">DSM 18651</strain>
    </source>
</reference>
<protein>
    <submittedName>
        <fullName evidence="1">RES family NAD+ phosphorylase</fullName>
    </submittedName>
</protein>
<name>A0ABV4NV29_9GAMM</name>
<proteinExistence type="predicted"/>